<proteinExistence type="inferred from homology"/>
<dbReference type="InterPro" id="IPR004089">
    <property type="entry name" value="MCPsignal_dom"/>
</dbReference>
<dbReference type="CDD" id="cd06225">
    <property type="entry name" value="HAMP"/>
    <property type="match status" value="1"/>
</dbReference>
<evidence type="ECO:0000313" key="8">
    <source>
        <dbReference type="EMBL" id="MCV2403612.1"/>
    </source>
</evidence>
<dbReference type="CDD" id="cd18773">
    <property type="entry name" value="PDC1_HK_sensor"/>
    <property type="match status" value="1"/>
</dbReference>
<keyword evidence="5" id="KW-0812">Transmembrane</keyword>
<evidence type="ECO:0000259" key="6">
    <source>
        <dbReference type="PROSITE" id="PS50111"/>
    </source>
</evidence>
<evidence type="ECO:0000256" key="5">
    <source>
        <dbReference type="SAM" id="Phobius"/>
    </source>
</evidence>
<organism evidence="8 9">
    <name type="scientific">Marinomonas sargassi</name>
    <dbReference type="NCBI Taxonomy" id="2984494"/>
    <lineage>
        <taxon>Bacteria</taxon>
        <taxon>Pseudomonadati</taxon>
        <taxon>Pseudomonadota</taxon>
        <taxon>Gammaproteobacteria</taxon>
        <taxon>Oceanospirillales</taxon>
        <taxon>Oceanospirillaceae</taxon>
        <taxon>Marinomonas</taxon>
    </lineage>
</organism>
<keyword evidence="2 4" id="KW-0807">Transducer</keyword>
<dbReference type="InterPro" id="IPR003660">
    <property type="entry name" value="HAMP_dom"/>
</dbReference>
<name>A0ABT2YUP0_9GAMM</name>
<dbReference type="EMBL" id="JAOVZB010000005">
    <property type="protein sequence ID" value="MCV2403612.1"/>
    <property type="molecule type" value="Genomic_DNA"/>
</dbReference>
<dbReference type="Gene3D" id="1.10.287.950">
    <property type="entry name" value="Methyl-accepting chemotaxis protein"/>
    <property type="match status" value="1"/>
</dbReference>
<dbReference type="SMART" id="SM00283">
    <property type="entry name" value="MA"/>
    <property type="match status" value="1"/>
</dbReference>
<gene>
    <name evidence="8" type="ORF">OFY17_12090</name>
</gene>
<dbReference type="PANTHER" id="PTHR32089:SF55">
    <property type="entry name" value="METHYL ACCEPTING SENSORY TRANSDUCER WITH CACHE_2 SMALL MOLECULE BINDING DOMAIN"/>
    <property type="match status" value="1"/>
</dbReference>
<keyword evidence="5" id="KW-1133">Transmembrane helix</keyword>
<feature type="domain" description="Methyl-accepting transducer" evidence="6">
    <location>
        <begin position="370"/>
        <end position="606"/>
    </location>
</feature>
<evidence type="ECO:0000313" key="9">
    <source>
        <dbReference type="Proteomes" id="UP001209713"/>
    </source>
</evidence>
<keyword evidence="9" id="KW-1185">Reference proteome</keyword>
<evidence type="ECO:0000259" key="7">
    <source>
        <dbReference type="PROSITE" id="PS50885"/>
    </source>
</evidence>
<dbReference type="Proteomes" id="UP001209713">
    <property type="component" value="Unassembled WGS sequence"/>
</dbReference>
<dbReference type="SMART" id="SM00304">
    <property type="entry name" value="HAMP"/>
    <property type="match status" value="1"/>
</dbReference>
<dbReference type="PROSITE" id="PS50885">
    <property type="entry name" value="HAMP"/>
    <property type="match status" value="1"/>
</dbReference>
<keyword evidence="5" id="KW-0472">Membrane</keyword>
<comment type="subcellular location">
    <subcellularLocation>
        <location evidence="1">Membrane</location>
    </subcellularLocation>
</comment>
<reference evidence="8 9" key="1">
    <citation type="submission" date="2022-10" db="EMBL/GenBank/DDBJ databases">
        <title>Marinomonas transparenta sp. nov. and Marinomonas sargassi sp. nov., isolated from marine alga (Sargassum natans (L.) Gaillon).</title>
        <authorList>
            <person name="Wang Y."/>
        </authorList>
    </citation>
    <scope>NUCLEOTIDE SEQUENCE [LARGE SCALE GENOMIC DNA]</scope>
    <source>
        <strain evidence="8 9">C2222</strain>
    </source>
</reference>
<evidence type="ECO:0000256" key="2">
    <source>
        <dbReference type="ARBA" id="ARBA00023224"/>
    </source>
</evidence>
<dbReference type="PROSITE" id="PS50111">
    <property type="entry name" value="CHEMOTAXIS_TRANSDUC_2"/>
    <property type="match status" value="1"/>
</dbReference>
<dbReference type="Pfam" id="PF00015">
    <property type="entry name" value="MCPsignal"/>
    <property type="match status" value="1"/>
</dbReference>
<dbReference type="PANTHER" id="PTHR32089">
    <property type="entry name" value="METHYL-ACCEPTING CHEMOTAXIS PROTEIN MCPB"/>
    <property type="match status" value="1"/>
</dbReference>
<dbReference type="Pfam" id="PF00672">
    <property type="entry name" value="HAMP"/>
    <property type="match status" value="1"/>
</dbReference>
<feature type="domain" description="HAMP" evidence="7">
    <location>
        <begin position="311"/>
        <end position="365"/>
    </location>
</feature>
<comment type="caution">
    <text evidence="8">The sequence shown here is derived from an EMBL/GenBank/DDBJ whole genome shotgun (WGS) entry which is preliminary data.</text>
</comment>
<sequence length="642" mass="69169">MMNRLGFKGSLIATVLVVLLLTLSVSGWLSYKTTKEQVTENVTSDLRFIIDEEVDSLLAVFKRAEEVVTTTSNLFEEKGYGPSDYPLVLMLSAKSGGVSKLTLGFEDGTSYVSKPSSKTFPGGVGITSKYDPRIRPWYKEGKASPGLSHSKPFFTKSGHPILAVSHTVKNGVLAADVRFSNLQTHLEGVLEKSGMATFVMDKSGLIIASTIAEVVPQENITNSSINAFIQKLLSSETRVAETALQDENQQNQNLLFLAEEIPLINDGKWYFFAAVDRDEALSPVADSVAKLLGTLSIMAIISVLVLLYVLKVIYAPILSLRDLISGLSQGDGDLTQRLKIHSDDDIGQIALGINKFIEQLQSLMKEVKNSTEQFTGRVESIYQQSEENSTVLEQHAVETEHIVAAVEELSSSAVMVAEHSNSAASSAMEAKGRSTTANDMLRKAQDQIALLASEVLKAADNVKQMDQKTGDIQSIVEVIGGIAEQTNLLALNASIEAARAGEQGRGFAVVADEVRALANRTQDSTTEIGNAISNLQVEATSVVSAITGTQSTCDATVEGAESVSQTLQALSEQIVGINDMNAEISGSADEQSRVIQTVSENITELHGMVEKLSNIAKGQYEEVHHIAEINKNLGNIIGKFKV</sequence>
<evidence type="ECO:0000256" key="3">
    <source>
        <dbReference type="ARBA" id="ARBA00029447"/>
    </source>
</evidence>
<comment type="similarity">
    <text evidence="3">Belongs to the methyl-accepting chemotaxis (MCP) protein family.</text>
</comment>
<evidence type="ECO:0000256" key="1">
    <source>
        <dbReference type="ARBA" id="ARBA00004370"/>
    </source>
</evidence>
<dbReference type="SUPFAM" id="SSF58104">
    <property type="entry name" value="Methyl-accepting chemotaxis protein (MCP) signaling domain"/>
    <property type="match status" value="1"/>
</dbReference>
<dbReference type="Gene3D" id="3.30.450.20">
    <property type="entry name" value="PAS domain"/>
    <property type="match status" value="2"/>
</dbReference>
<dbReference type="RefSeq" id="WP_263530989.1">
    <property type="nucleotide sequence ID" value="NZ_JAOVZB010000005.1"/>
</dbReference>
<protein>
    <submittedName>
        <fullName evidence="8">Methyl-accepting chemotaxis protein</fullName>
    </submittedName>
</protein>
<accession>A0ABT2YUP0</accession>
<dbReference type="CDD" id="cd11386">
    <property type="entry name" value="MCP_signal"/>
    <property type="match status" value="1"/>
</dbReference>
<feature type="transmembrane region" description="Helical" evidence="5">
    <location>
        <begin position="291"/>
        <end position="314"/>
    </location>
</feature>
<evidence type="ECO:0000256" key="4">
    <source>
        <dbReference type="PROSITE-ProRule" id="PRU00284"/>
    </source>
</evidence>